<dbReference type="Pfam" id="PF03972">
    <property type="entry name" value="MmgE_PrpD_N"/>
    <property type="match status" value="1"/>
</dbReference>
<dbReference type="InterPro" id="IPR042183">
    <property type="entry name" value="MmgE/PrpD_sf_1"/>
</dbReference>
<evidence type="ECO:0000259" key="3">
    <source>
        <dbReference type="Pfam" id="PF19305"/>
    </source>
</evidence>
<keyword evidence="5" id="KW-1185">Reference proteome</keyword>
<dbReference type="InterPro" id="IPR042188">
    <property type="entry name" value="MmgE/PrpD_sf_2"/>
</dbReference>
<sequence>MGRVTTELATHIATAQQRGLTEDLANRTKQHLLDGLIAVISGSTLRAGALGISYASLHGGTGESTVARGPRTTLEMAAFANAMSAHADETDDVNNRARIHPGASIVPAALAVGEAMDSSGKSLLGAISLGYDVGCAVNIGAWRTHRDMEKSARTTHAPGQTFGSVAAAASLSSLSVEQVCFALSYAAQQVGGIAAFYGDPEHVGKAFASAAMQSHAGVRSAELARMGFTGVSDIFDGTPNPFDVFGSEGDPDRMLDDLRSTRHILTTDIKQFPVGGPIQPAAEGLTRIIRTDGLRPEDVASIEVRLPRHGAYVVDNRDMPDISLQYVLSVLLLDGEVTFENSHDYVRHESAEVRAIMDRIRVVADAQLEPPSDSAARTWRGMVTVTTKDRRVFSERVDACRGSHENPMSWDELAAKAHMALKGIMPAGQIDDLTQWTRESDSAGSCRELRPFLTSSVPAMG</sequence>
<protein>
    <submittedName>
        <fullName evidence="4">MmgE/PrpD family protein</fullName>
    </submittedName>
</protein>
<evidence type="ECO:0000256" key="1">
    <source>
        <dbReference type="ARBA" id="ARBA00006174"/>
    </source>
</evidence>
<accession>A0ABP9SFB5</accession>
<dbReference type="InterPro" id="IPR005656">
    <property type="entry name" value="MmgE_PrpD"/>
</dbReference>
<proteinExistence type="inferred from homology"/>
<dbReference type="Gene3D" id="3.30.1330.120">
    <property type="entry name" value="2-methylcitrate dehydratase PrpD"/>
    <property type="match status" value="1"/>
</dbReference>
<dbReference type="InterPro" id="IPR045336">
    <property type="entry name" value="MmgE_PrpD_N"/>
</dbReference>
<comment type="similarity">
    <text evidence="1">Belongs to the PrpD family.</text>
</comment>
<comment type="caution">
    <text evidence="4">The sequence shown here is derived from an EMBL/GenBank/DDBJ whole genome shotgun (WGS) entry which is preliminary data.</text>
</comment>
<dbReference type="InterPro" id="IPR045337">
    <property type="entry name" value="MmgE_PrpD_C"/>
</dbReference>
<organism evidence="4 5">
    <name type="scientific">Arthrobacter gyeryongensis</name>
    <dbReference type="NCBI Taxonomy" id="1650592"/>
    <lineage>
        <taxon>Bacteria</taxon>
        <taxon>Bacillati</taxon>
        <taxon>Actinomycetota</taxon>
        <taxon>Actinomycetes</taxon>
        <taxon>Micrococcales</taxon>
        <taxon>Micrococcaceae</taxon>
        <taxon>Arthrobacter</taxon>
    </lineage>
</organism>
<dbReference type="SUPFAM" id="SSF103378">
    <property type="entry name" value="2-methylcitrate dehydratase PrpD"/>
    <property type="match status" value="1"/>
</dbReference>
<dbReference type="RefSeq" id="WP_345449249.1">
    <property type="nucleotide sequence ID" value="NZ_BAABKK010000011.1"/>
</dbReference>
<dbReference type="InterPro" id="IPR036148">
    <property type="entry name" value="MmgE/PrpD_sf"/>
</dbReference>
<dbReference type="PANTHER" id="PTHR16943">
    <property type="entry name" value="2-METHYLCITRATE DEHYDRATASE-RELATED"/>
    <property type="match status" value="1"/>
</dbReference>
<dbReference type="EMBL" id="BAABKK010000011">
    <property type="protein sequence ID" value="GAA5194089.1"/>
    <property type="molecule type" value="Genomic_DNA"/>
</dbReference>
<name>A0ABP9SFB5_9MICC</name>
<feature type="domain" description="MmgE/PrpD C-terminal" evidence="3">
    <location>
        <begin position="272"/>
        <end position="427"/>
    </location>
</feature>
<gene>
    <name evidence="4" type="ORF">GCM10023346_20700</name>
</gene>
<dbReference type="Pfam" id="PF19305">
    <property type="entry name" value="MmgE_PrpD_C"/>
    <property type="match status" value="1"/>
</dbReference>
<reference evidence="5" key="1">
    <citation type="journal article" date="2019" name="Int. J. Syst. Evol. Microbiol.">
        <title>The Global Catalogue of Microorganisms (GCM) 10K type strain sequencing project: providing services to taxonomists for standard genome sequencing and annotation.</title>
        <authorList>
            <consortium name="The Broad Institute Genomics Platform"/>
            <consortium name="The Broad Institute Genome Sequencing Center for Infectious Disease"/>
            <person name="Wu L."/>
            <person name="Ma J."/>
        </authorList>
    </citation>
    <scope>NUCLEOTIDE SEQUENCE [LARGE SCALE GENOMIC DNA]</scope>
    <source>
        <strain evidence="5">JCM 18514</strain>
    </source>
</reference>
<evidence type="ECO:0000313" key="4">
    <source>
        <dbReference type="EMBL" id="GAA5194089.1"/>
    </source>
</evidence>
<dbReference type="Gene3D" id="1.10.4100.10">
    <property type="entry name" value="2-methylcitrate dehydratase PrpD"/>
    <property type="match status" value="1"/>
</dbReference>
<dbReference type="Proteomes" id="UP001500200">
    <property type="component" value="Unassembled WGS sequence"/>
</dbReference>
<feature type="domain" description="MmgE/PrpD N-terminal" evidence="2">
    <location>
        <begin position="7"/>
        <end position="251"/>
    </location>
</feature>
<evidence type="ECO:0000313" key="5">
    <source>
        <dbReference type="Proteomes" id="UP001500200"/>
    </source>
</evidence>
<evidence type="ECO:0000259" key="2">
    <source>
        <dbReference type="Pfam" id="PF03972"/>
    </source>
</evidence>
<dbReference type="PANTHER" id="PTHR16943:SF8">
    <property type="entry name" value="2-METHYLCITRATE DEHYDRATASE"/>
    <property type="match status" value="1"/>
</dbReference>